<dbReference type="CDD" id="cd06579">
    <property type="entry name" value="TM_PBP1_transp_AraH_like"/>
    <property type="match status" value="1"/>
</dbReference>
<feature type="transmembrane region" description="Helical" evidence="6">
    <location>
        <begin position="283"/>
        <end position="299"/>
    </location>
</feature>
<evidence type="ECO:0000313" key="7">
    <source>
        <dbReference type="EMBL" id="XAO45792.1"/>
    </source>
</evidence>
<dbReference type="KEGG" id="gey:QMQ05_15885"/>
<proteinExistence type="predicted"/>
<sequence length="336" mass="34306">MSSTLTPVSQDPVSAERSVRTKKPSFAAWIGYAGIAAVLLLFIFGSPYFLTASNILTILTQASVFGIAGVGLAIVIIAGGDDVLNGGIDLSTGAVAGLSGTVTALAAASGTPGFLAVLYGVLVATAIGIINGISVTLGLRPLLATLATMGVAASLELVFSQNLKIAVTGGFFEAARSSVFLGIPLAAWLMVLVGVVGWWVYSKTSWGVNSYAVGQNPTAARVAGLDPRKYRLASYVLSSALAGIAGTLLVARLSAAVPGIGTQILLDIILVAYMSMIFSRRRLVSVVGTILAAVFVAALDNGLTLLGVASQWVGAAKGLLILLVLASVTLRGRNNR</sequence>
<feature type="transmembrane region" description="Helical" evidence="6">
    <location>
        <begin position="26"/>
        <end position="49"/>
    </location>
</feature>
<dbReference type="AlphaFoldDB" id="A0AAU6WD85"/>
<evidence type="ECO:0000256" key="1">
    <source>
        <dbReference type="ARBA" id="ARBA00004651"/>
    </source>
</evidence>
<evidence type="ECO:0000256" key="2">
    <source>
        <dbReference type="ARBA" id="ARBA00022475"/>
    </source>
</evidence>
<evidence type="ECO:0000256" key="3">
    <source>
        <dbReference type="ARBA" id="ARBA00022692"/>
    </source>
</evidence>
<accession>A0AAU6WD85</accession>
<name>A0AAU6WD85_9MICC</name>
<keyword evidence="5 6" id="KW-0472">Membrane</keyword>
<feature type="transmembrane region" description="Helical" evidence="6">
    <location>
        <begin position="114"/>
        <end position="135"/>
    </location>
</feature>
<reference evidence="7 8" key="1">
    <citation type="submission" date="2023-05" db="EMBL/GenBank/DDBJ databases">
        <title>Glutamicibacter sp. B1, complete genome.</title>
        <authorList>
            <person name="Long Y.H."/>
            <person name="Fang T."/>
            <person name="Li X.Y."/>
        </authorList>
    </citation>
    <scope>NUCLEOTIDE SEQUENCE [LARGE SCALE GENOMIC DNA]</scope>
    <source>
        <strain evidence="7 8">B1</strain>
    </source>
</reference>
<comment type="subcellular location">
    <subcellularLocation>
        <location evidence="1">Cell membrane</location>
        <topology evidence="1">Multi-pass membrane protein</topology>
    </subcellularLocation>
</comment>
<keyword evidence="3 6" id="KW-0812">Transmembrane</keyword>
<evidence type="ECO:0000256" key="6">
    <source>
        <dbReference type="SAM" id="Phobius"/>
    </source>
</evidence>
<feature type="transmembrane region" description="Helical" evidence="6">
    <location>
        <begin position="232"/>
        <end position="251"/>
    </location>
</feature>
<dbReference type="EMBL" id="CP125942">
    <property type="protein sequence ID" value="XAO45792.1"/>
    <property type="molecule type" value="Genomic_DNA"/>
</dbReference>
<dbReference type="Pfam" id="PF02653">
    <property type="entry name" value="BPD_transp_2"/>
    <property type="match status" value="1"/>
</dbReference>
<feature type="transmembrane region" description="Helical" evidence="6">
    <location>
        <begin position="311"/>
        <end position="330"/>
    </location>
</feature>
<feature type="transmembrane region" description="Helical" evidence="6">
    <location>
        <begin position="179"/>
        <end position="201"/>
    </location>
</feature>
<dbReference type="Proteomes" id="UP001486888">
    <property type="component" value="Chromosome"/>
</dbReference>
<evidence type="ECO:0000313" key="8">
    <source>
        <dbReference type="Proteomes" id="UP001486888"/>
    </source>
</evidence>
<dbReference type="RefSeq" id="WP_345471609.1">
    <property type="nucleotide sequence ID" value="NZ_CP125942.1"/>
</dbReference>
<dbReference type="GO" id="GO:0005886">
    <property type="term" value="C:plasma membrane"/>
    <property type="evidence" value="ECO:0007669"/>
    <property type="project" value="UniProtKB-SubCell"/>
</dbReference>
<keyword evidence="2" id="KW-1003">Cell membrane</keyword>
<organism evidence="7 8">
    <name type="scientific">Glutamicibacter ectropisis</name>
    <dbReference type="NCBI Taxonomy" id="3046593"/>
    <lineage>
        <taxon>Bacteria</taxon>
        <taxon>Bacillati</taxon>
        <taxon>Actinomycetota</taxon>
        <taxon>Actinomycetes</taxon>
        <taxon>Micrococcales</taxon>
        <taxon>Micrococcaceae</taxon>
        <taxon>Glutamicibacter</taxon>
    </lineage>
</organism>
<feature type="transmembrane region" description="Helical" evidence="6">
    <location>
        <begin position="257"/>
        <end position="276"/>
    </location>
</feature>
<dbReference type="PANTHER" id="PTHR32196">
    <property type="entry name" value="ABC TRANSPORTER PERMEASE PROTEIN YPHD-RELATED-RELATED"/>
    <property type="match status" value="1"/>
</dbReference>
<dbReference type="InterPro" id="IPR001851">
    <property type="entry name" value="ABC_transp_permease"/>
</dbReference>
<dbReference type="GO" id="GO:0022857">
    <property type="term" value="F:transmembrane transporter activity"/>
    <property type="evidence" value="ECO:0007669"/>
    <property type="project" value="InterPro"/>
</dbReference>
<protein>
    <submittedName>
        <fullName evidence="7">ABC transporter permease</fullName>
    </submittedName>
</protein>
<keyword evidence="4 6" id="KW-1133">Transmembrane helix</keyword>
<evidence type="ECO:0000256" key="5">
    <source>
        <dbReference type="ARBA" id="ARBA00023136"/>
    </source>
</evidence>
<dbReference type="PANTHER" id="PTHR32196:SF72">
    <property type="entry name" value="RIBOSE IMPORT PERMEASE PROTEIN RBSC"/>
    <property type="match status" value="1"/>
</dbReference>
<feature type="transmembrane region" description="Helical" evidence="6">
    <location>
        <begin position="142"/>
        <end position="159"/>
    </location>
</feature>
<gene>
    <name evidence="7" type="ORF">QMQ05_15885</name>
</gene>
<evidence type="ECO:0000256" key="4">
    <source>
        <dbReference type="ARBA" id="ARBA00022989"/>
    </source>
</evidence>
<keyword evidence="8" id="KW-1185">Reference proteome</keyword>
<feature type="transmembrane region" description="Helical" evidence="6">
    <location>
        <begin position="55"/>
        <end position="78"/>
    </location>
</feature>